<accession>A0ABY0CNH6</accession>
<sequence length="153" mass="16757">MRTLIILLALATLTACGPGEEVEQRDPRCDYEDDREWTLLKASESETGCRGSYLPDECSGAGCPVRCGGFYPDERQTIGGLVDVLVAPNMTIYVECVDENDEVDRFACKESAVVLVGSEGCAISSYFVPTAPWDQSVYRTPGRYSAVWKVPAE</sequence>
<dbReference type="EMBL" id="SADD01000015">
    <property type="protein sequence ID" value="RVU41532.1"/>
    <property type="molecule type" value="Genomic_DNA"/>
</dbReference>
<dbReference type="RefSeq" id="WP_127781140.1">
    <property type="nucleotide sequence ID" value="NZ_SADD01000015.1"/>
</dbReference>
<protein>
    <recommendedName>
        <fullName evidence="3">Lipoprotein</fullName>
    </recommendedName>
</protein>
<organism evidence="1 2">
    <name type="scientific">Lujinxingia sediminis</name>
    <dbReference type="NCBI Taxonomy" id="2480984"/>
    <lineage>
        <taxon>Bacteria</taxon>
        <taxon>Deltaproteobacteria</taxon>
        <taxon>Bradymonadales</taxon>
        <taxon>Lujinxingiaceae</taxon>
        <taxon>Lujinxingia</taxon>
    </lineage>
</organism>
<evidence type="ECO:0000313" key="1">
    <source>
        <dbReference type="EMBL" id="RVU41532.1"/>
    </source>
</evidence>
<name>A0ABY0CNH6_9DELT</name>
<comment type="caution">
    <text evidence="1">The sequence shown here is derived from an EMBL/GenBank/DDBJ whole genome shotgun (WGS) entry which is preliminary data.</text>
</comment>
<dbReference type="PROSITE" id="PS51257">
    <property type="entry name" value="PROKAR_LIPOPROTEIN"/>
    <property type="match status" value="1"/>
</dbReference>
<evidence type="ECO:0008006" key="3">
    <source>
        <dbReference type="Google" id="ProtNLM"/>
    </source>
</evidence>
<dbReference type="Proteomes" id="UP000282926">
    <property type="component" value="Unassembled WGS sequence"/>
</dbReference>
<reference evidence="1 2" key="1">
    <citation type="submission" date="2019-01" db="EMBL/GenBank/DDBJ databases">
        <title>Lujinxingia litoralis gen. nov., sp. nov. and Lujinxingia sediminis gen. nov., sp. nov., new members in the order Bradymonadales, isolated from coastal sediment.</title>
        <authorList>
            <person name="Li C.-M."/>
        </authorList>
    </citation>
    <scope>NUCLEOTIDE SEQUENCE [LARGE SCALE GENOMIC DNA]</scope>
    <source>
        <strain evidence="1 2">SEH01</strain>
    </source>
</reference>
<evidence type="ECO:0000313" key="2">
    <source>
        <dbReference type="Proteomes" id="UP000282926"/>
    </source>
</evidence>
<keyword evidence="2" id="KW-1185">Reference proteome</keyword>
<proteinExistence type="predicted"/>
<gene>
    <name evidence="1" type="ORF">EA187_17895</name>
</gene>